<keyword evidence="1" id="KW-0472">Membrane</keyword>
<feature type="transmembrane region" description="Helical" evidence="1">
    <location>
        <begin position="7"/>
        <end position="29"/>
    </location>
</feature>
<accession>A0A0F9LQJ1</accession>
<organism evidence="2">
    <name type="scientific">marine sediment metagenome</name>
    <dbReference type="NCBI Taxonomy" id="412755"/>
    <lineage>
        <taxon>unclassified sequences</taxon>
        <taxon>metagenomes</taxon>
        <taxon>ecological metagenomes</taxon>
    </lineage>
</organism>
<dbReference type="EMBL" id="LAZR01005979">
    <property type="protein sequence ID" value="KKM95648.1"/>
    <property type="molecule type" value="Genomic_DNA"/>
</dbReference>
<comment type="caution">
    <text evidence="2">The sequence shown here is derived from an EMBL/GenBank/DDBJ whole genome shotgun (WGS) entry which is preliminary data.</text>
</comment>
<reference evidence="2" key="1">
    <citation type="journal article" date="2015" name="Nature">
        <title>Complex archaea that bridge the gap between prokaryotes and eukaryotes.</title>
        <authorList>
            <person name="Spang A."/>
            <person name="Saw J.H."/>
            <person name="Jorgensen S.L."/>
            <person name="Zaremba-Niedzwiedzka K."/>
            <person name="Martijn J."/>
            <person name="Lind A.E."/>
            <person name="van Eijk R."/>
            <person name="Schleper C."/>
            <person name="Guy L."/>
            <person name="Ettema T.J."/>
        </authorList>
    </citation>
    <scope>NUCLEOTIDE SEQUENCE</scope>
</reference>
<keyword evidence="1" id="KW-0812">Transmembrane</keyword>
<name>A0A0F9LQJ1_9ZZZZ</name>
<keyword evidence="1" id="KW-1133">Transmembrane helix</keyword>
<sequence>MLERVQVVVLVLLAIVALLAFFAIFVIGVGEVLCDGCSNWGEPVEQNYP</sequence>
<gene>
    <name evidence="2" type="ORF">LCGC14_1186040</name>
</gene>
<proteinExistence type="predicted"/>
<protein>
    <submittedName>
        <fullName evidence="2">Uncharacterized protein</fullName>
    </submittedName>
</protein>
<dbReference type="AlphaFoldDB" id="A0A0F9LQJ1"/>
<evidence type="ECO:0000313" key="2">
    <source>
        <dbReference type="EMBL" id="KKM95648.1"/>
    </source>
</evidence>
<evidence type="ECO:0000256" key="1">
    <source>
        <dbReference type="SAM" id="Phobius"/>
    </source>
</evidence>